<name>A0A0F9RDX2_9ZZZZ</name>
<gene>
    <name evidence="1" type="ORF">LCGC14_0985730</name>
</gene>
<dbReference type="AlphaFoldDB" id="A0A0F9RDX2"/>
<proteinExistence type="predicted"/>
<reference evidence="1" key="1">
    <citation type="journal article" date="2015" name="Nature">
        <title>Complex archaea that bridge the gap between prokaryotes and eukaryotes.</title>
        <authorList>
            <person name="Spang A."/>
            <person name="Saw J.H."/>
            <person name="Jorgensen S.L."/>
            <person name="Zaremba-Niedzwiedzka K."/>
            <person name="Martijn J."/>
            <person name="Lind A.E."/>
            <person name="van Eijk R."/>
            <person name="Schleper C."/>
            <person name="Guy L."/>
            <person name="Ettema T.J."/>
        </authorList>
    </citation>
    <scope>NUCLEOTIDE SEQUENCE</scope>
</reference>
<comment type="caution">
    <text evidence="1">The sequence shown here is derived from an EMBL/GenBank/DDBJ whole genome shotgun (WGS) entry which is preliminary data.</text>
</comment>
<evidence type="ECO:0000313" key="1">
    <source>
        <dbReference type="EMBL" id="KKN15453.1"/>
    </source>
</evidence>
<sequence>MKLSDIFEYFGQMSGVNQVSSYVGTETSGKSLTPREKRQLAKSKQKKCGDTCPCWNCRRTTPDERIDRIKSHYNEAVSNVLPDKYGYALGVWLEPKEGYAVEELDVVVDMLIDLIGVADRVTDPQGTQMTMRGQLFFTVYSNATEELNNVLKKLRRLGRGKPKFTIKHHTIMRTSKPL</sequence>
<protein>
    <submittedName>
        <fullName evidence="1">Uncharacterized protein</fullName>
    </submittedName>
</protein>
<organism evidence="1">
    <name type="scientific">marine sediment metagenome</name>
    <dbReference type="NCBI Taxonomy" id="412755"/>
    <lineage>
        <taxon>unclassified sequences</taxon>
        <taxon>metagenomes</taxon>
        <taxon>ecological metagenomes</taxon>
    </lineage>
</organism>
<dbReference type="EMBL" id="LAZR01003710">
    <property type="protein sequence ID" value="KKN15453.1"/>
    <property type="molecule type" value="Genomic_DNA"/>
</dbReference>
<accession>A0A0F9RDX2</accession>